<dbReference type="Proteomes" id="UP000765509">
    <property type="component" value="Unassembled WGS sequence"/>
</dbReference>
<evidence type="ECO:0000256" key="1">
    <source>
        <dbReference type="SAM" id="MobiDB-lite"/>
    </source>
</evidence>
<sequence>MPQLMPQTAGNSTEFNELKTSAPESGSQISDMVSSNELGIEFESLEHENNQHPSVHPECENRFLLHICNLSKLDSFFMSFIWAQPPSSQKLNLKSYEKEKTVQPCAEKEDAGQDEMILSGEVDIISKEQFISNITQTIPRLETIQNDSKIPDYVHQKIGEAMCLLKMYLNHKSMNNWIENL</sequence>
<proteinExistence type="predicted"/>
<dbReference type="AlphaFoldDB" id="A0A9Q3CIL1"/>
<comment type="caution">
    <text evidence="2">The sequence shown here is derived from an EMBL/GenBank/DDBJ whole genome shotgun (WGS) entry which is preliminary data.</text>
</comment>
<accession>A0A9Q3CIL1</accession>
<evidence type="ECO:0000313" key="3">
    <source>
        <dbReference type="Proteomes" id="UP000765509"/>
    </source>
</evidence>
<protein>
    <submittedName>
        <fullName evidence="2">Uncharacterized protein</fullName>
    </submittedName>
</protein>
<feature type="region of interest" description="Disordered" evidence="1">
    <location>
        <begin position="1"/>
        <end position="30"/>
    </location>
</feature>
<dbReference type="OrthoDB" id="2518251at2759"/>
<evidence type="ECO:0000313" key="2">
    <source>
        <dbReference type="EMBL" id="MBW0484372.1"/>
    </source>
</evidence>
<reference evidence="2" key="1">
    <citation type="submission" date="2021-03" db="EMBL/GenBank/DDBJ databases">
        <title>Draft genome sequence of rust myrtle Austropuccinia psidii MF-1, a brazilian biotype.</title>
        <authorList>
            <person name="Quecine M.C."/>
            <person name="Pachon D.M.R."/>
            <person name="Bonatelli M.L."/>
            <person name="Correr F.H."/>
            <person name="Franceschini L.M."/>
            <person name="Leite T.F."/>
            <person name="Margarido G.R.A."/>
            <person name="Almeida C.A."/>
            <person name="Ferrarezi J.A."/>
            <person name="Labate C.A."/>
        </authorList>
    </citation>
    <scope>NUCLEOTIDE SEQUENCE</scope>
    <source>
        <strain evidence="2">MF-1</strain>
    </source>
</reference>
<keyword evidence="3" id="KW-1185">Reference proteome</keyword>
<gene>
    <name evidence="2" type="ORF">O181_024087</name>
</gene>
<organism evidence="2 3">
    <name type="scientific">Austropuccinia psidii MF-1</name>
    <dbReference type="NCBI Taxonomy" id="1389203"/>
    <lineage>
        <taxon>Eukaryota</taxon>
        <taxon>Fungi</taxon>
        <taxon>Dikarya</taxon>
        <taxon>Basidiomycota</taxon>
        <taxon>Pucciniomycotina</taxon>
        <taxon>Pucciniomycetes</taxon>
        <taxon>Pucciniales</taxon>
        <taxon>Sphaerophragmiaceae</taxon>
        <taxon>Austropuccinia</taxon>
    </lineage>
</organism>
<name>A0A9Q3CIL1_9BASI</name>
<dbReference type="EMBL" id="AVOT02007652">
    <property type="protein sequence ID" value="MBW0484372.1"/>
    <property type="molecule type" value="Genomic_DNA"/>
</dbReference>